<dbReference type="Proteomes" id="UP000541857">
    <property type="component" value="Unassembled WGS sequence"/>
</dbReference>
<comment type="caution">
    <text evidence="2">The sequence shown here is derived from an EMBL/GenBank/DDBJ whole genome shotgun (WGS) entry which is preliminary data.</text>
</comment>
<feature type="transmembrane region" description="Helical" evidence="1">
    <location>
        <begin position="160"/>
        <end position="179"/>
    </location>
</feature>
<accession>A0A7W2M5F0</accession>
<evidence type="ECO:0000313" key="3">
    <source>
        <dbReference type="Proteomes" id="UP000541857"/>
    </source>
</evidence>
<name>A0A7W2M5F0_9FLAO</name>
<feature type="transmembrane region" description="Helical" evidence="1">
    <location>
        <begin position="80"/>
        <end position="104"/>
    </location>
</feature>
<dbReference type="RefSeq" id="WP_182205370.1">
    <property type="nucleotide sequence ID" value="NZ_JACGLT010000006.1"/>
</dbReference>
<keyword evidence="1" id="KW-1133">Transmembrane helix</keyword>
<gene>
    <name evidence="2" type="ORF">H3Z82_10055</name>
</gene>
<organism evidence="2 3">
    <name type="scientific">Gelidibacter maritimus</name>
    <dbReference type="NCBI Taxonomy" id="2761487"/>
    <lineage>
        <taxon>Bacteria</taxon>
        <taxon>Pseudomonadati</taxon>
        <taxon>Bacteroidota</taxon>
        <taxon>Flavobacteriia</taxon>
        <taxon>Flavobacteriales</taxon>
        <taxon>Flavobacteriaceae</taxon>
        <taxon>Gelidibacter</taxon>
    </lineage>
</organism>
<keyword evidence="1" id="KW-0812">Transmembrane</keyword>
<reference evidence="2 3" key="1">
    <citation type="submission" date="2020-07" db="EMBL/GenBank/DDBJ databases">
        <title>Bacterium isolated from marine sediment.</title>
        <authorList>
            <person name="Shang D."/>
        </authorList>
    </citation>
    <scope>NUCLEOTIDE SEQUENCE [LARGE SCALE GENOMIC DNA]</scope>
    <source>
        <strain evidence="2 3">F6074</strain>
    </source>
</reference>
<feature type="transmembrane region" description="Helical" evidence="1">
    <location>
        <begin position="7"/>
        <end position="26"/>
    </location>
</feature>
<keyword evidence="1" id="KW-0472">Membrane</keyword>
<dbReference type="EMBL" id="JACGLT010000006">
    <property type="protein sequence ID" value="MBA6153068.1"/>
    <property type="molecule type" value="Genomic_DNA"/>
</dbReference>
<evidence type="ECO:0000256" key="1">
    <source>
        <dbReference type="SAM" id="Phobius"/>
    </source>
</evidence>
<proteinExistence type="predicted"/>
<protein>
    <submittedName>
        <fullName evidence="2">Uncharacterized protein</fullName>
    </submittedName>
</protein>
<dbReference type="AlphaFoldDB" id="A0A7W2M5F0"/>
<feature type="transmembrane region" description="Helical" evidence="1">
    <location>
        <begin position="116"/>
        <end position="139"/>
    </location>
</feature>
<keyword evidence="3" id="KW-1185">Reference proteome</keyword>
<sequence>MIFKRVFSNILDFLIFFLVYFISFKISGLEYNIAHSYFFYFSSFCIVFLLPIATINNSIGKEIVNLHWRKSTNLKLKLGLKYFLYYLIVAPTFSIPIALISFPYLSNQFKGPDLVISFKLLFVFFTTDIIIFIFSFGKFHLLDYILNLTIKKNKFIHSQFASLSIIYLFFGLFFITNIFQYKNNISYKSVEYSAFNLIHKEQYSRDLFFGNDVFVTKENSTNSFTPTKPLSFLFSNSVKQKSLYLNLPEQIFNSEYEREKVCIDLINKSNLNDYFSKYDTEQTRIILTHLKMGKYLESYKYYYIYYFENNLPEWGIYGGIKADSITAKKYVKFIDSYNRDRIKKIENSQNLSWDEIIKKCENDSEFEDNIRNSLTSNINFSTGYENLTIRIDSSILILDKIKFSDTKLNGFASFNFPIKAPEHSINTINFGNYEIIENDDNVDFLKHLRKEITLDGI</sequence>
<feature type="transmembrane region" description="Helical" evidence="1">
    <location>
        <begin position="38"/>
        <end position="59"/>
    </location>
</feature>
<evidence type="ECO:0000313" key="2">
    <source>
        <dbReference type="EMBL" id="MBA6153068.1"/>
    </source>
</evidence>